<keyword evidence="3" id="KW-1185">Reference proteome</keyword>
<evidence type="ECO:0000313" key="2">
    <source>
        <dbReference type="EMBL" id="CAA9994820.1"/>
    </source>
</evidence>
<accession>A0A6H5FZ31</accession>
<sequence>MCTTWSRVNNGYLPQAVANYLFSDTKKPRSRYADRHSEIDNSLHGSKNIE</sequence>
<feature type="non-terminal residue" evidence="2">
    <location>
        <position position="50"/>
    </location>
</feature>
<feature type="region of interest" description="Disordered" evidence="1">
    <location>
        <begin position="30"/>
        <end position="50"/>
    </location>
</feature>
<dbReference type="Proteomes" id="UP000479000">
    <property type="component" value="Unassembled WGS sequence"/>
</dbReference>
<dbReference type="EMBL" id="CADCXU010002648">
    <property type="protein sequence ID" value="CAA9994820.1"/>
    <property type="molecule type" value="Genomic_DNA"/>
</dbReference>
<evidence type="ECO:0000256" key="1">
    <source>
        <dbReference type="SAM" id="MobiDB-lite"/>
    </source>
</evidence>
<proteinExistence type="predicted"/>
<organism evidence="2 3">
    <name type="scientific">Nesidiocoris tenuis</name>
    <dbReference type="NCBI Taxonomy" id="355587"/>
    <lineage>
        <taxon>Eukaryota</taxon>
        <taxon>Metazoa</taxon>
        <taxon>Ecdysozoa</taxon>
        <taxon>Arthropoda</taxon>
        <taxon>Hexapoda</taxon>
        <taxon>Insecta</taxon>
        <taxon>Pterygota</taxon>
        <taxon>Neoptera</taxon>
        <taxon>Paraneoptera</taxon>
        <taxon>Hemiptera</taxon>
        <taxon>Heteroptera</taxon>
        <taxon>Panheteroptera</taxon>
        <taxon>Cimicomorpha</taxon>
        <taxon>Miridae</taxon>
        <taxon>Dicyphina</taxon>
        <taxon>Nesidiocoris</taxon>
    </lineage>
</organism>
<evidence type="ECO:0000313" key="3">
    <source>
        <dbReference type="Proteomes" id="UP000479000"/>
    </source>
</evidence>
<protein>
    <submittedName>
        <fullName evidence="2">Uncharacterized protein</fullName>
    </submittedName>
</protein>
<dbReference type="AlphaFoldDB" id="A0A6H5FZ31"/>
<gene>
    <name evidence="2" type="ORF">NTEN_LOCUS1636</name>
</gene>
<name>A0A6H5FZ31_9HEMI</name>
<reference evidence="2 3" key="1">
    <citation type="submission" date="2020-02" db="EMBL/GenBank/DDBJ databases">
        <authorList>
            <person name="Ferguson B K."/>
        </authorList>
    </citation>
    <scope>NUCLEOTIDE SEQUENCE [LARGE SCALE GENOMIC DNA]</scope>
</reference>